<evidence type="ECO:0000259" key="1">
    <source>
        <dbReference type="PROSITE" id="PS51272"/>
    </source>
</evidence>
<dbReference type="InterPro" id="IPR051465">
    <property type="entry name" value="Cell_Envelope_Struct_Comp"/>
</dbReference>
<dbReference type="Proteomes" id="UP000707356">
    <property type="component" value="Unassembled WGS sequence"/>
</dbReference>
<name>A0A951PEY7_9CYAN</name>
<accession>A0A951PEY7</accession>
<protein>
    <submittedName>
        <fullName evidence="2">S-layer homology domain-containing protein</fullName>
    </submittedName>
</protein>
<dbReference type="PROSITE" id="PS51272">
    <property type="entry name" value="SLH"/>
    <property type="match status" value="3"/>
</dbReference>
<feature type="domain" description="SLH" evidence="1">
    <location>
        <begin position="230"/>
        <end position="294"/>
    </location>
</feature>
<proteinExistence type="predicted"/>
<dbReference type="PANTHER" id="PTHR43308:SF5">
    <property type="entry name" value="S-LAYER PROTEIN _ PEPTIDOGLYCAN ENDO-BETA-N-ACETYLGLUCOSAMINIDASE"/>
    <property type="match status" value="1"/>
</dbReference>
<feature type="domain" description="SLH" evidence="1">
    <location>
        <begin position="37"/>
        <end position="99"/>
    </location>
</feature>
<dbReference type="Pfam" id="PF00395">
    <property type="entry name" value="SLH"/>
    <property type="match status" value="3"/>
</dbReference>
<organism evidence="2 3">
    <name type="scientific">Pegethrix bostrychoides GSE-TBD4-15B</name>
    <dbReference type="NCBI Taxonomy" id="2839662"/>
    <lineage>
        <taxon>Bacteria</taxon>
        <taxon>Bacillati</taxon>
        <taxon>Cyanobacteriota</taxon>
        <taxon>Cyanophyceae</taxon>
        <taxon>Oculatellales</taxon>
        <taxon>Oculatellaceae</taxon>
        <taxon>Pegethrix</taxon>
    </lineage>
</organism>
<gene>
    <name evidence="2" type="ORF">KME07_21895</name>
</gene>
<sequence>MNTQLWHGSIARNTAITLSLVAGVVSSTVMLQAPVLAQDASFPDTQDYWGQPFIAALAERDIVTGYLDNTYRPEQTVNRDEFAAILQKAFSQPSERQISSGSAYTDIPEGYWAASAIESAYEMGFMKGYPEGDFRPNQPVTKVEALASLAQNLNLSPVRSEAAPAAPAALSQQPAPQRRAKRPLMFPLAMTTLMQPLVKPPVRSAPVANSAASAQSASSSAQQSIPIDLSNYYQDAAQIPQYAVGSVAETTAANIVVNYPDPQILNPTQPATRGEIAALIHQALVYQGKMIPLPSDEAATRYVVGR</sequence>
<evidence type="ECO:0000313" key="3">
    <source>
        <dbReference type="Proteomes" id="UP000707356"/>
    </source>
</evidence>
<dbReference type="AlphaFoldDB" id="A0A951PEY7"/>
<dbReference type="InterPro" id="IPR001119">
    <property type="entry name" value="SLH_dom"/>
</dbReference>
<feature type="domain" description="SLH" evidence="1">
    <location>
        <begin position="100"/>
        <end position="163"/>
    </location>
</feature>
<reference evidence="2" key="2">
    <citation type="journal article" date="2022" name="Microbiol. Resour. Announc.">
        <title>Metagenome Sequencing to Explore Phylogenomics of Terrestrial Cyanobacteria.</title>
        <authorList>
            <person name="Ward R.D."/>
            <person name="Stajich J.E."/>
            <person name="Johansen J.R."/>
            <person name="Huntemann M."/>
            <person name="Clum A."/>
            <person name="Foster B."/>
            <person name="Foster B."/>
            <person name="Roux S."/>
            <person name="Palaniappan K."/>
            <person name="Varghese N."/>
            <person name="Mukherjee S."/>
            <person name="Reddy T.B.K."/>
            <person name="Daum C."/>
            <person name="Copeland A."/>
            <person name="Chen I.A."/>
            <person name="Ivanova N.N."/>
            <person name="Kyrpides N.C."/>
            <person name="Shapiro N."/>
            <person name="Eloe-Fadrosh E.A."/>
            <person name="Pietrasiak N."/>
        </authorList>
    </citation>
    <scope>NUCLEOTIDE SEQUENCE</scope>
    <source>
        <strain evidence="2">GSE-TBD4-15B</strain>
    </source>
</reference>
<evidence type="ECO:0000313" key="2">
    <source>
        <dbReference type="EMBL" id="MBW4468087.1"/>
    </source>
</evidence>
<comment type="caution">
    <text evidence="2">The sequence shown here is derived from an EMBL/GenBank/DDBJ whole genome shotgun (WGS) entry which is preliminary data.</text>
</comment>
<reference evidence="2" key="1">
    <citation type="submission" date="2021-05" db="EMBL/GenBank/DDBJ databases">
        <authorList>
            <person name="Pietrasiak N."/>
            <person name="Ward R."/>
            <person name="Stajich J.E."/>
            <person name="Kurbessoian T."/>
        </authorList>
    </citation>
    <scope>NUCLEOTIDE SEQUENCE</scope>
    <source>
        <strain evidence="2">GSE-TBD4-15B</strain>
    </source>
</reference>
<dbReference type="EMBL" id="JAHHHV010000084">
    <property type="protein sequence ID" value="MBW4468087.1"/>
    <property type="molecule type" value="Genomic_DNA"/>
</dbReference>
<dbReference type="PANTHER" id="PTHR43308">
    <property type="entry name" value="OUTER MEMBRANE PROTEIN ALPHA-RELATED"/>
    <property type="match status" value="1"/>
</dbReference>